<dbReference type="AlphaFoldDB" id="W0F3Y5"/>
<proteinExistence type="predicted"/>
<dbReference type="Proteomes" id="UP000003586">
    <property type="component" value="Chromosome"/>
</dbReference>
<feature type="domain" description="SbsA Ig-like" evidence="2">
    <location>
        <begin position="43"/>
        <end position="132"/>
    </location>
</feature>
<dbReference type="PROSITE" id="PS51257">
    <property type="entry name" value="PROKAR_LIPOPROTEIN"/>
    <property type="match status" value="1"/>
</dbReference>
<reference evidence="3 4" key="1">
    <citation type="submission" date="2013-12" db="EMBL/GenBank/DDBJ databases">
        <authorList>
            <consortium name="DOE Joint Genome Institute"/>
            <person name="Eisen J."/>
            <person name="Huntemann M."/>
            <person name="Han J."/>
            <person name="Chen A."/>
            <person name="Kyrpides N."/>
            <person name="Mavromatis K."/>
            <person name="Markowitz V."/>
            <person name="Palaniappan K."/>
            <person name="Ivanova N."/>
            <person name="Schaumberg A."/>
            <person name="Pati A."/>
            <person name="Liolios K."/>
            <person name="Nordberg H.P."/>
            <person name="Cantor M.N."/>
            <person name="Hua S.X."/>
            <person name="Woyke T."/>
        </authorList>
    </citation>
    <scope>NUCLEOTIDE SEQUENCE [LARGE SCALE GENOMIC DNA]</scope>
    <source>
        <strain evidence="4">DSM 19437</strain>
    </source>
</reference>
<keyword evidence="1" id="KW-0732">Signal</keyword>
<evidence type="ECO:0000313" key="3">
    <source>
        <dbReference type="EMBL" id="AHF17702.1"/>
    </source>
</evidence>
<dbReference type="HOGENOM" id="CLU_014237_1_0_10"/>
<evidence type="ECO:0000313" key="4">
    <source>
        <dbReference type="Proteomes" id="UP000003586"/>
    </source>
</evidence>
<protein>
    <recommendedName>
        <fullName evidence="2">SbsA Ig-like domain-containing protein</fullName>
    </recommendedName>
</protein>
<keyword evidence="4" id="KW-1185">Reference proteome</keyword>
<dbReference type="InterPro" id="IPR032812">
    <property type="entry name" value="SbsA_Ig"/>
</dbReference>
<dbReference type="Pfam" id="PF13205">
    <property type="entry name" value="Big_5"/>
    <property type="match status" value="1"/>
</dbReference>
<dbReference type="eggNOG" id="COG4704">
    <property type="taxonomic scope" value="Bacteria"/>
</dbReference>
<sequence length="478" mass="54352">MFAEHMRSKGIIGLLLTVFVVFLLIYSGSGCASIVPPSGGPRDSLPPKIVGVDPPSETKHFHSQKITFQFDEYVELNDVYKNLIVSPLPKTLPQIDRKLRTVTVKFKDSLKANTTYVLNFTNVIKDVNEGNKAKDMLYVVTTGDYFDSCQLSGNVKIAKTYKPDSTLTIMLHSNLADSAVTRQRPEYIAKVDSMGNFLFRFLKPGTYRLYALKDEGGSYLYTSPQQVFAFADSAITIGPTPPAPVRLYAYAEEEEAKKNALEEPELDKKEKRIKFQTNLQGNKQDLLDAFTMTFPNPLKNYFPEKMELSTDSTFTPETTHKFTLDSTRHIITMNIQWKEGVRYNLVLPKDFASDSLNRGLLKPDTIRFTTKEQKDYGQAEITFNNLDTSYHPVLLLSQGGTLKNSFPLKTNILKIDLYNPGDYEAQILYDRNNNGKWDPGDFKKHIQPEFIIPLDRKLTFKANWPLQPEINLKPPPTR</sequence>
<dbReference type="STRING" id="929713.NIASO_12760"/>
<name>W0F3Y5_9BACT</name>
<gene>
    <name evidence="3" type="ORF">NIASO_12760</name>
</gene>
<accession>W0F3Y5</accession>
<dbReference type="RefSeq" id="WP_008586071.1">
    <property type="nucleotide sequence ID" value="NZ_CP007035.1"/>
</dbReference>
<evidence type="ECO:0000259" key="2">
    <source>
        <dbReference type="Pfam" id="PF13205"/>
    </source>
</evidence>
<dbReference type="EMBL" id="CP007035">
    <property type="protein sequence ID" value="AHF17702.1"/>
    <property type="molecule type" value="Genomic_DNA"/>
</dbReference>
<evidence type="ECO:0000256" key="1">
    <source>
        <dbReference type="ARBA" id="ARBA00022729"/>
    </source>
</evidence>
<organism evidence="3 4">
    <name type="scientific">Niabella soli DSM 19437</name>
    <dbReference type="NCBI Taxonomy" id="929713"/>
    <lineage>
        <taxon>Bacteria</taxon>
        <taxon>Pseudomonadati</taxon>
        <taxon>Bacteroidota</taxon>
        <taxon>Chitinophagia</taxon>
        <taxon>Chitinophagales</taxon>
        <taxon>Chitinophagaceae</taxon>
        <taxon>Niabella</taxon>
    </lineage>
</organism>
<dbReference type="KEGG" id="nso:NIASO_12760"/>